<dbReference type="InterPro" id="IPR018755">
    <property type="entry name" value="Phage_Mu_Gp48"/>
</dbReference>
<protein>
    <submittedName>
        <fullName evidence="1">Putative phage protein</fullName>
    </submittedName>
</protein>
<accession>A0A031WBY9</accession>
<evidence type="ECO:0000313" key="3">
    <source>
        <dbReference type="Proteomes" id="UP000189137"/>
    </source>
</evidence>
<proteinExistence type="predicted"/>
<dbReference type="EMBL" id="FUPS01000021">
    <property type="protein sequence ID" value="SJT25925.1"/>
    <property type="molecule type" value="Genomic_DNA"/>
</dbReference>
<dbReference type="PATRIC" id="fig|1496.897.peg.1530"/>
<dbReference type="EMBL" id="LK933533">
    <property type="protein sequence ID" value="CDT81625.1"/>
    <property type="molecule type" value="Genomic_DNA"/>
</dbReference>
<dbReference type="GeneID" id="66355698"/>
<gene>
    <name evidence="1" type="ORF">BN1095_890023</name>
    <name evidence="2" type="ORF">SAMEA3375112_04108</name>
</gene>
<organism evidence="1">
    <name type="scientific">Clostridioides difficile</name>
    <name type="common">Peptoclostridium difficile</name>
    <dbReference type="NCBI Taxonomy" id="1496"/>
    <lineage>
        <taxon>Bacteria</taxon>
        <taxon>Bacillati</taxon>
        <taxon>Bacillota</taxon>
        <taxon>Clostridia</taxon>
        <taxon>Peptostreptococcales</taxon>
        <taxon>Peptostreptococcaceae</taxon>
        <taxon>Clostridioides</taxon>
    </lineage>
</organism>
<dbReference type="RefSeq" id="WP_009896663.1">
    <property type="nucleotide sequence ID" value="NZ_AP031492.1"/>
</dbReference>
<sequence length="205" mass="24111">MDKEINLINYLPQILQDKEEYIKVFNVGNKEIKILHDKLKDLSNDQFLEDLTISGIKRWEKIMSITPKSNESLEDRRFRIFSKYISKLPYSERFLRNWLDSIVGEGNYELTINNATYNIHLESDARNQDWFEEVHSFVSNIKPCNMTLDYTRVLISKDNYMNFGITTLMGQEITIYPWSPPDIETYGEIDVLTGNGVGYQEITIF</sequence>
<name>A0A031WBY9_CLODI</name>
<evidence type="ECO:0000313" key="2">
    <source>
        <dbReference type="EMBL" id="SJT25925.1"/>
    </source>
</evidence>
<dbReference type="Proteomes" id="UP000189137">
    <property type="component" value="Unassembled WGS sequence"/>
</dbReference>
<dbReference type="Pfam" id="PF10076">
    <property type="entry name" value="Phage_Mu_Gp48"/>
    <property type="match status" value="1"/>
</dbReference>
<dbReference type="AlphaFoldDB" id="A0A031WBY9"/>
<reference evidence="2 3" key="2">
    <citation type="submission" date="2017-02" db="EMBL/GenBank/DDBJ databases">
        <authorList>
            <consortium name="Pathogen Informatics"/>
        </authorList>
    </citation>
    <scope>NUCLEOTIDE SEQUENCE [LARGE SCALE GENOMIC DNA]</scope>
    <source>
        <strain evidence="2 3">VRECD0157</strain>
    </source>
</reference>
<evidence type="ECO:0000313" key="1">
    <source>
        <dbReference type="EMBL" id="CDT81625.1"/>
    </source>
</evidence>
<reference evidence="1" key="1">
    <citation type="submission" date="2014-07" db="EMBL/GenBank/DDBJ databases">
        <authorList>
            <person name="Monot Marc"/>
        </authorList>
    </citation>
    <scope>NUCLEOTIDE SEQUENCE</scope>
    <source>
        <strain evidence="1">7032989</strain>
    </source>
</reference>